<keyword evidence="5" id="KW-0067">ATP-binding</keyword>
<sequence>MPRHNPPFQQAFTYFSQDARRYIRQNRPRWSTTNINITIDTIWHGNQALRTYYGAHAANNVTRRNLAGLPTPNPIPDRPFTRANLTAARTHGQLPAAAPPAATAPAAIAPAVVGAAGIAPAPAPAQQSGNNYPFDFWPSQWDPDPDTEGWPTLDEITSEREARKAFLALPLARWQESASPWTWRGARFLGSGSFGSAGLWVRVDDYGNIRDRLVVKDCQPARSEWRNPIYWRDKLPREISLHRRIDRRRALLDPAPGFENIVQHRGYRLMMSKRRYRLYLKYYAGGDLYRAMGQHVSFWTAVPGMERNHVLGITRRIPEHFIWHVFASLVRACRILRTGTLDTTPIPHWKPITHLDISPSNIFLLEHGRATHRPTIVLSDLGMSFSELEHDAAGPSDNPIEYTTDTYETRHPPEQQRVRGNPPVPLDEKTDIFRIGSTIWELVAHSWSDLGPMVENAALKDRLGNPIHAVNALQPVSGTDRGLLTESAVFPMPSRAYPAANAYSPELKRLVRRCLEWRAEERVGLAELEGAIQLFLEANPDVRTDVQMPLFTEKKERFELGAEFESGVGLRRRR</sequence>
<evidence type="ECO:0000256" key="3">
    <source>
        <dbReference type="ARBA" id="ARBA00022741"/>
    </source>
</evidence>
<evidence type="ECO:0000313" key="8">
    <source>
        <dbReference type="Proteomes" id="UP000799771"/>
    </source>
</evidence>
<evidence type="ECO:0000313" key="7">
    <source>
        <dbReference type="EMBL" id="KAF2126729.1"/>
    </source>
</evidence>
<feature type="domain" description="Protein kinase" evidence="6">
    <location>
        <begin position="183"/>
        <end position="536"/>
    </location>
</feature>
<dbReference type="Gene3D" id="1.10.510.10">
    <property type="entry name" value="Transferase(Phosphotransferase) domain 1"/>
    <property type="match status" value="1"/>
</dbReference>
<dbReference type="OrthoDB" id="1431934at2759"/>
<dbReference type="AlphaFoldDB" id="A0A6A6A4A8"/>
<dbReference type="PANTHER" id="PTHR43671:SF13">
    <property type="entry name" value="SERINE_THREONINE-PROTEIN KINASE NEK2"/>
    <property type="match status" value="1"/>
</dbReference>
<dbReference type="RefSeq" id="XP_033521121.1">
    <property type="nucleotide sequence ID" value="XM_033671681.1"/>
</dbReference>
<organism evidence="7 8">
    <name type="scientific">Dothidotthia symphoricarpi CBS 119687</name>
    <dbReference type="NCBI Taxonomy" id="1392245"/>
    <lineage>
        <taxon>Eukaryota</taxon>
        <taxon>Fungi</taxon>
        <taxon>Dikarya</taxon>
        <taxon>Ascomycota</taxon>
        <taxon>Pezizomycotina</taxon>
        <taxon>Dothideomycetes</taxon>
        <taxon>Pleosporomycetidae</taxon>
        <taxon>Pleosporales</taxon>
        <taxon>Dothidotthiaceae</taxon>
        <taxon>Dothidotthia</taxon>
    </lineage>
</organism>
<evidence type="ECO:0000259" key="6">
    <source>
        <dbReference type="PROSITE" id="PS50011"/>
    </source>
</evidence>
<dbReference type="PANTHER" id="PTHR43671">
    <property type="entry name" value="SERINE/THREONINE-PROTEIN KINASE NEK"/>
    <property type="match status" value="1"/>
</dbReference>
<dbReference type="SMART" id="SM00220">
    <property type="entry name" value="S_TKc"/>
    <property type="match status" value="1"/>
</dbReference>
<proteinExistence type="predicted"/>
<evidence type="ECO:0000256" key="1">
    <source>
        <dbReference type="ARBA" id="ARBA00012513"/>
    </source>
</evidence>
<evidence type="ECO:0000256" key="4">
    <source>
        <dbReference type="ARBA" id="ARBA00022777"/>
    </source>
</evidence>
<accession>A0A6A6A4A8</accession>
<dbReference type="SUPFAM" id="SSF56112">
    <property type="entry name" value="Protein kinase-like (PK-like)"/>
    <property type="match status" value="1"/>
</dbReference>
<dbReference type="EMBL" id="ML977512">
    <property type="protein sequence ID" value="KAF2126729.1"/>
    <property type="molecule type" value="Genomic_DNA"/>
</dbReference>
<dbReference type="GeneID" id="54412113"/>
<dbReference type="InterPro" id="IPR011009">
    <property type="entry name" value="Kinase-like_dom_sf"/>
</dbReference>
<evidence type="ECO:0000256" key="2">
    <source>
        <dbReference type="ARBA" id="ARBA00022679"/>
    </source>
</evidence>
<gene>
    <name evidence="7" type="ORF">P153DRAFT_398838</name>
</gene>
<keyword evidence="3" id="KW-0547">Nucleotide-binding</keyword>
<dbReference type="InterPro" id="IPR050660">
    <property type="entry name" value="NEK_Ser/Thr_kinase"/>
</dbReference>
<name>A0A6A6A4A8_9PLEO</name>
<dbReference type="EC" id="2.7.11.1" evidence="1"/>
<evidence type="ECO:0000256" key="5">
    <source>
        <dbReference type="ARBA" id="ARBA00022840"/>
    </source>
</evidence>
<reference evidence="7" key="1">
    <citation type="journal article" date="2020" name="Stud. Mycol.">
        <title>101 Dothideomycetes genomes: a test case for predicting lifestyles and emergence of pathogens.</title>
        <authorList>
            <person name="Haridas S."/>
            <person name="Albert R."/>
            <person name="Binder M."/>
            <person name="Bloem J."/>
            <person name="Labutti K."/>
            <person name="Salamov A."/>
            <person name="Andreopoulos B."/>
            <person name="Baker S."/>
            <person name="Barry K."/>
            <person name="Bills G."/>
            <person name="Bluhm B."/>
            <person name="Cannon C."/>
            <person name="Castanera R."/>
            <person name="Culley D."/>
            <person name="Daum C."/>
            <person name="Ezra D."/>
            <person name="Gonzalez J."/>
            <person name="Henrissat B."/>
            <person name="Kuo A."/>
            <person name="Liang C."/>
            <person name="Lipzen A."/>
            <person name="Lutzoni F."/>
            <person name="Magnuson J."/>
            <person name="Mondo S."/>
            <person name="Nolan M."/>
            <person name="Ohm R."/>
            <person name="Pangilinan J."/>
            <person name="Park H.-J."/>
            <person name="Ramirez L."/>
            <person name="Alfaro M."/>
            <person name="Sun H."/>
            <person name="Tritt A."/>
            <person name="Yoshinaga Y."/>
            <person name="Zwiers L.-H."/>
            <person name="Turgeon B."/>
            <person name="Goodwin S."/>
            <person name="Spatafora J."/>
            <person name="Crous P."/>
            <person name="Grigoriev I."/>
        </authorList>
    </citation>
    <scope>NUCLEOTIDE SEQUENCE</scope>
    <source>
        <strain evidence="7">CBS 119687</strain>
    </source>
</reference>
<dbReference type="GO" id="GO:0005524">
    <property type="term" value="F:ATP binding"/>
    <property type="evidence" value="ECO:0007669"/>
    <property type="project" value="UniProtKB-KW"/>
</dbReference>
<protein>
    <recommendedName>
        <fullName evidence="1">non-specific serine/threonine protein kinase</fullName>
        <ecNumber evidence="1">2.7.11.1</ecNumber>
    </recommendedName>
</protein>
<keyword evidence="2" id="KW-0808">Transferase</keyword>
<keyword evidence="4" id="KW-0418">Kinase</keyword>
<dbReference type="GO" id="GO:0004674">
    <property type="term" value="F:protein serine/threonine kinase activity"/>
    <property type="evidence" value="ECO:0007669"/>
    <property type="project" value="UniProtKB-EC"/>
</dbReference>
<dbReference type="InterPro" id="IPR000719">
    <property type="entry name" value="Prot_kinase_dom"/>
</dbReference>
<keyword evidence="8" id="KW-1185">Reference proteome</keyword>
<dbReference type="Proteomes" id="UP000799771">
    <property type="component" value="Unassembled WGS sequence"/>
</dbReference>
<dbReference type="PROSITE" id="PS50011">
    <property type="entry name" value="PROTEIN_KINASE_DOM"/>
    <property type="match status" value="1"/>
</dbReference>